<organism evidence="1 2">
    <name type="scientific">Klebsiella phage vB_Kpn_IME260</name>
    <dbReference type="NCBI Taxonomy" id="1912318"/>
    <lineage>
        <taxon>Viruses</taxon>
        <taxon>Duplodnaviria</taxon>
        <taxon>Heunggongvirae</taxon>
        <taxon>Uroviricota</taxon>
        <taxon>Caudoviricetes</taxon>
        <taxon>Demerecviridae</taxon>
        <taxon>Sugarlandvirus</taxon>
        <taxon>Sugarlandvirus IME260</taxon>
    </lineage>
</organism>
<keyword evidence="2" id="KW-1185">Reference proteome</keyword>
<reference evidence="1" key="1">
    <citation type="submission" date="2017-01" db="EMBL/GenBank/DDBJ databases">
        <title>Complete Genome Sequence of two Novel Multi-drug resistant Klebsiella pneumoniae Phage vB_Kpn_IME260.</title>
        <authorList>
            <person name="Xing S."/>
            <person name="Pan X."/>
            <person name="Sun Q."/>
            <person name="Pei G."/>
            <person name="Mi Z."/>
            <person name="An X."/>
            <person name="Tong Y."/>
        </authorList>
    </citation>
    <scope>NUCLEOTIDE SEQUENCE [LARGE SCALE GENOMIC DNA]</scope>
</reference>
<dbReference type="EMBL" id="KX845404">
    <property type="protein sequence ID" value="APT41081.1"/>
    <property type="molecule type" value="Genomic_DNA"/>
</dbReference>
<dbReference type="Proteomes" id="UP000225617">
    <property type="component" value="Segment"/>
</dbReference>
<proteinExistence type="predicted"/>
<protein>
    <submittedName>
        <fullName evidence="1">Uncharacterized protein</fullName>
    </submittedName>
</protein>
<name>A0A1L6Z502_9CAUD</name>
<evidence type="ECO:0000313" key="2">
    <source>
        <dbReference type="Proteomes" id="UP000225617"/>
    </source>
</evidence>
<dbReference type="OrthoDB" id="17353at10239"/>
<evidence type="ECO:0000313" key="1">
    <source>
        <dbReference type="EMBL" id="APT41081.1"/>
    </source>
</evidence>
<accession>A0A1L6Z502</accession>
<sequence length="134" mass="15022">MSDRFYTQMCEHFKVAPYELNIALRDRESPEFKKIAKKSEGVMSNGKKMTRIDLNNALTELLGVNIEGQKLSMPTLTTILAKVKAGDVKKVAVPEGRLKKPYQEAVMEAFGEKLDLDTATVKTMKTLLESINNV</sequence>